<feature type="domain" description="HTH cro/C1-type" evidence="1">
    <location>
        <begin position="15"/>
        <end position="47"/>
    </location>
</feature>
<accession>A0A549T0X4</accession>
<protein>
    <submittedName>
        <fullName evidence="2">Helix-turn-helix domain-containing protein</fullName>
    </submittedName>
</protein>
<dbReference type="Gene3D" id="1.10.260.40">
    <property type="entry name" value="lambda repressor-like DNA-binding domains"/>
    <property type="match status" value="1"/>
</dbReference>
<dbReference type="EMBL" id="VJMG01000065">
    <property type="protein sequence ID" value="TRL35516.1"/>
    <property type="molecule type" value="Genomic_DNA"/>
</dbReference>
<dbReference type="Pfam" id="PF13560">
    <property type="entry name" value="HTH_31"/>
    <property type="match status" value="1"/>
</dbReference>
<dbReference type="RefSeq" id="WP_143127006.1">
    <property type="nucleotide sequence ID" value="NZ_VJMG01000065.1"/>
</dbReference>
<dbReference type="InterPro" id="IPR001387">
    <property type="entry name" value="Cro/C1-type_HTH"/>
</dbReference>
<dbReference type="GO" id="GO:0003677">
    <property type="term" value="F:DNA binding"/>
    <property type="evidence" value="ECO:0007669"/>
    <property type="project" value="InterPro"/>
</dbReference>
<comment type="caution">
    <text evidence="2">The sequence shown here is derived from an EMBL/GenBank/DDBJ whole genome shotgun (WGS) entry which is preliminary data.</text>
</comment>
<evidence type="ECO:0000259" key="1">
    <source>
        <dbReference type="PROSITE" id="PS50943"/>
    </source>
</evidence>
<dbReference type="SMART" id="SM00530">
    <property type="entry name" value="HTH_XRE"/>
    <property type="match status" value="1"/>
</dbReference>
<keyword evidence="3" id="KW-1185">Reference proteome</keyword>
<dbReference type="Proteomes" id="UP000316801">
    <property type="component" value="Unassembled WGS sequence"/>
</dbReference>
<dbReference type="PROSITE" id="PS50943">
    <property type="entry name" value="HTH_CROC1"/>
    <property type="match status" value="1"/>
</dbReference>
<evidence type="ECO:0000313" key="2">
    <source>
        <dbReference type="EMBL" id="TRL35516.1"/>
    </source>
</evidence>
<dbReference type="CDD" id="cd00093">
    <property type="entry name" value="HTH_XRE"/>
    <property type="match status" value="1"/>
</dbReference>
<sequence length="81" mass="9203">MCVMHFFLMADPVDIKSLREKLGWDQGRMARFLAIARSSVSHMENGRPPQGPARRLLEILARAADADEVERLLPEKLETRG</sequence>
<dbReference type="AlphaFoldDB" id="A0A549T0X4"/>
<proteinExistence type="predicted"/>
<dbReference type="InterPro" id="IPR010982">
    <property type="entry name" value="Lambda_DNA-bd_dom_sf"/>
</dbReference>
<evidence type="ECO:0000313" key="3">
    <source>
        <dbReference type="Proteomes" id="UP000316801"/>
    </source>
</evidence>
<gene>
    <name evidence="2" type="ORF">FNA46_20165</name>
</gene>
<reference evidence="2 3" key="1">
    <citation type="submission" date="2019-07" db="EMBL/GenBank/DDBJ databases">
        <title>Ln-dependent methylotrophs.</title>
        <authorList>
            <person name="Tani A."/>
        </authorList>
    </citation>
    <scope>NUCLEOTIDE SEQUENCE [LARGE SCALE GENOMIC DNA]</scope>
    <source>
        <strain evidence="2 3">SM12</strain>
    </source>
</reference>
<organism evidence="2 3">
    <name type="scientific">Rhizobium straminoryzae</name>
    <dbReference type="NCBI Taxonomy" id="1387186"/>
    <lineage>
        <taxon>Bacteria</taxon>
        <taxon>Pseudomonadati</taxon>
        <taxon>Pseudomonadota</taxon>
        <taxon>Alphaproteobacteria</taxon>
        <taxon>Hyphomicrobiales</taxon>
        <taxon>Rhizobiaceae</taxon>
        <taxon>Rhizobium/Agrobacterium group</taxon>
        <taxon>Rhizobium</taxon>
    </lineage>
</organism>
<name>A0A549T0X4_9HYPH</name>
<dbReference type="SUPFAM" id="SSF47413">
    <property type="entry name" value="lambda repressor-like DNA-binding domains"/>
    <property type="match status" value="1"/>
</dbReference>